<keyword evidence="4 5" id="KW-0131">Cell cycle</keyword>
<keyword evidence="1 5" id="KW-0963">Cytoplasm</keyword>
<proteinExistence type="inferred from homology"/>
<dbReference type="Gene3D" id="1.10.3900.10">
    <property type="entry name" value="YacF-like"/>
    <property type="match status" value="1"/>
</dbReference>
<reference evidence="6 7" key="1">
    <citation type="journal article" date="2014" name="ISME J.">
        <title>Ecophysiology of Thioploca ingrica as revealed by the complete genome sequence supplemented with proteomic evidence.</title>
        <authorList>
            <person name="Kojima H."/>
            <person name="Ogura Y."/>
            <person name="Yamamoto N."/>
            <person name="Togashi T."/>
            <person name="Mori H."/>
            <person name="Watanabe T."/>
            <person name="Nemoto F."/>
            <person name="Kurokawa K."/>
            <person name="Hayashi T."/>
            <person name="Fukui M."/>
        </authorList>
    </citation>
    <scope>NUCLEOTIDE SEQUENCE [LARGE SCALE GENOMIC DNA]</scope>
</reference>
<evidence type="ECO:0000256" key="4">
    <source>
        <dbReference type="ARBA" id="ARBA00023306"/>
    </source>
</evidence>
<comment type="subcellular location">
    <subcellularLocation>
        <location evidence="5">Cytoplasm</location>
    </subcellularLocation>
    <text evidence="5">Localizes to mid-cell in an FtsZ-dependent manner.</text>
</comment>
<dbReference type="HOGENOM" id="CLU_076303_0_1_6"/>
<evidence type="ECO:0000313" key="6">
    <source>
        <dbReference type="EMBL" id="BAP56279.1"/>
    </source>
</evidence>
<comment type="subunit">
    <text evidence="5">Interacts with FtsZ.</text>
</comment>
<dbReference type="SUPFAM" id="SSF160950">
    <property type="entry name" value="YacF-like"/>
    <property type="match status" value="1"/>
</dbReference>
<dbReference type="PANTHER" id="PTHR39455:SF1">
    <property type="entry name" value="CELL DIVISION PROTEIN ZAPD"/>
    <property type="match status" value="1"/>
</dbReference>
<accession>A0A090AGG8</accession>
<comment type="function">
    <text evidence="5">Cell division factor that enhances FtsZ-ring assembly. Directly interacts with FtsZ and promotes bundling of FtsZ protofilaments, with a reduction in FtsZ GTPase activity.</text>
</comment>
<dbReference type="OrthoDB" id="5294622at2"/>
<dbReference type="NCBIfam" id="NF003656">
    <property type="entry name" value="PRK05287.1-4"/>
    <property type="match status" value="1"/>
</dbReference>
<dbReference type="HAMAP" id="MF_01092">
    <property type="entry name" value="ZapD"/>
    <property type="match status" value="1"/>
</dbReference>
<dbReference type="InterPro" id="IPR036268">
    <property type="entry name" value="ZapD_sf"/>
</dbReference>
<evidence type="ECO:0000313" key="7">
    <source>
        <dbReference type="Proteomes" id="UP000031623"/>
    </source>
</evidence>
<dbReference type="Proteomes" id="UP000031623">
    <property type="component" value="Chromosome"/>
</dbReference>
<dbReference type="EMBL" id="AP014633">
    <property type="protein sequence ID" value="BAP56279.1"/>
    <property type="molecule type" value="Genomic_DNA"/>
</dbReference>
<dbReference type="PANTHER" id="PTHR39455">
    <property type="entry name" value="CELL DIVISION PROTEIN ZAPD"/>
    <property type="match status" value="1"/>
</dbReference>
<sequence length="256" mass="30123">MKKKIVYEQPLNERMRTLLRLEHLFTGMMYHFKGPAEWDSRAGIETLINILDFMGRVDFRTELIKDLEHHVTGLERWQRTPQVNTERVSALVKQVVLVLEKLTAVKEISVENLLQNQLINQIRQRSSIPGGSCRCDLPNYYHWLQKNPKQRQSDLSEWLMPLELLREALELDLYLIRNNAIPSQEMAPTGFYQSKLDAQVSYQLIQVMLPIEHPGYPEINGGKQRFTIRFFEWIRSEGKPVQTQQDIHFDLNCCMI</sequence>
<evidence type="ECO:0000256" key="2">
    <source>
        <dbReference type="ARBA" id="ARBA00022618"/>
    </source>
</evidence>
<evidence type="ECO:0000256" key="5">
    <source>
        <dbReference type="HAMAP-Rule" id="MF_01092"/>
    </source>
</evidence>
<keyword evidence="3 5" id="KW-0717">Septation</keyword>
<dbReference type="GO" id="GO:0043093">
    <property type="term" value="P:FtsZ-dependent cytokinesis"/>
    <property type="evidence" value="ECO:0007669"/>
    <property type="project" value="UniProtKB-UniRule"/>
</dbReference>
<evidence type="ECO:0000256" key="3">
    <source>
        <dbReference type="ARBA" id="ARBA00023210"/>
    </source>
</evidence>
<dbReference type="GO" id="GO:0000917">
    <property type="term" value="P:division septum assembly"/>
    <property type="evidence" value="ECO:0007669"/>
    <property type="project" value="UniProtKB-KW"/>
</dbReference>
<comment type="similarity">
    <text evidence="5">Belongs to the ZapD family.</text>
</comment>
<name>A0A090AGG8_9GAMM</name>
<dbReference type="InterPro" id="IPR009777">
    <property type="entry name" value="ZapD"/>
</dbReference>
<dbReference type="InterPro" id="IPR027462">
    <property type="entry name" value="ZapD_C"/>
</dbReference>
<protein>
    <recommendedName>
        <fullName evidence="5">Cell division protein ZapD</fullName>
    </recommendedName>
    <alternativeName>
        <fullName evidence="5">Z ring-associated protein D</fullName>
    </alternativeName>
</protein>
<dbReference type="KEGG" id="tig:THII_1982"/>
<dbReference type="GO" id="GO:0032153">
    <property type="term" value="C:cell division site"/>
    <property type="evidence" value="ECO:0007669"/>
    <property type="project" value="TreeGrafter"/>
</dbReference>
<gene>
    <name evidence="5" type="primary">zapD</name>
    <name evidence="6" type="ORF">THII_1982</name>
</gene>
<keyword evidence="7" id="KW-1185">Reference proteome</keyword>
<dbReference type="AlphaFoldDB" id="A0A090AGG8"/>
<evidence type="ECO:0000256" key="1">
    <source>
        <dbReference type="ARBA" id="ARBA00022490"/>
    </source>
</evidence>
<dbReference type="Gene3D" id="2.60.440.10">
    <property type="entry name" value="YacF-like domains"/>
    <property type="match status" value="1"/>
</dbReference>
<dbReference type="STRING" id="40754.THII_1982"/>
<organism evidence="6 7">
    <name type="scientific">Thioploca ingrica</name>
    <dbReference type="NCBI Taxonomy" id="40754"/>
    <lineage>
        <taxon>Bacteria</taxon>
        <taxon>Pseudomonadati</taxon>
        <taxon>Pseudomonadota</taxon>
        <taxon>Gammaproteobacteria</taxon>
        <taxon>Thiotrichales</taxon>
        <taxon>Thiotrichaceae</taxon>
        <taxon>Thioploca</taxon>
    </lineage>
</organism>
<keyword evidence="2 5" id="KW-0132">Cell division</keyword>
<dbReference type="GO" id="GO:0005737">
    <property type="term" value="C:cytoplasm"/>
    <property type="evidence" value="ECO:0007669"/>
    <property type="project" value="UniProtKB-SubCell"/>
</dbReference>
<dbReference type="Pfam" id="PF07072">
    <property type="entry name" value="ZapD"/>
    <property type="match status" value="1"/>
</dbReference>